<protein>
    <recommendedName>
        <fullName evidence="4 11">Phosphoribosylaminoimidazole-succinocarboxamide synthase</fullName>
        <ecNumber evidence="3 11">6.3.2.6</ecNumber>
    </recommendedName>
    <alternativeName>
        <fullName evidence="9 11">SAICAR synthetase</fullName>
    </alternativeName>
</protein>
<gene>
    <name evidence="11" type="primary">purC</name>
    <name evidence="13" type="ORF">AM506_06180</name>
</gene>
<sequence>MEKGMLLYEGKAKQIFATQDEDVVWIQYKNSATAFNGEKKADIDGKGVLNNKISSLLFSKLAEKGIQSHFIKQISEDEQLVKRVNIIPLEVVVRNVIAGSLSKRLGKEEGTPLQKPIIEFYYKDDALGDPLITDDHIDFLEIAAREERAEIRTMALRVNEVLQGIFKEAGVTLVDFKLEFGKDRDGAILLGDEISPDTCRLWDAETNQKLDKDVFRRDIGSLTEVYSIILERLGGNELCTK</sequence>
<dbReference type="SUPFAM" id="SSF56104">
    <property type="entry name" value="SAICAR synthase-like"/>
    <property type="match status" value="1"/>
</dbReference>
<proteinExistence type="inferred from homology"/>
<evidence type="ECO:0000313" key="14">
    <source>
        <dbReference type="Proteomes" id="UP000050398"/>
    </source>
</evidence>
<evidence type="ECO:0000256" key="6">
    <source>
        <dbReference type="ARBA" id="ARBA00022741"/>
    </source>
</evidence>
<dbReference type="UniPathway" id="UPA00074">
    <property type="reaction ID" value="UER00131"/>
</dbReference>
<dbReference type="FunFam" id="3.30.200.20:FF:000189">
    <property type="entry name" value="Phosphoribosylaminoimidazole-succinocarboxamide synthase"/>
    <property type="match status" value="1"/>
</dbReference>
<dbReference type="NCBIfam" id="TIGR00081">
    <property type="entry name" value="purC"/>
    <property type="match status" value="1"/>
</dbReference>
<evidence type="ECO:0000256" key="5">
    <source>
        <dbReference type="ARBA" id="ARBA00022598"/>
    </source>
</evidence>
<feature type="domain" description="SAICAR synthetase/ADE2 N-terminal" evidence="12">
    <location>
        <begin position="6"/>
        <end position="232"/>
    </location>
</feature>
<evidence type="ECO:0000256" key="3">
    <source>
        <dbReference type="ARBA" id="ARBA00012217"/>
    </source>
</evidence>
<dbReference type="OrthoDB" id="9801549at2"/>
<comment type="catalytic activity">
    <reaction evidence="10 11">
        <text>5-amino-1-(5-phospho-D-ribosyl)imidazole-4-carboxylate + L-aspartate + ATP = (2S)-2-[5-amino-1-(5-phospho-beta-D-ribosyl)imidazole-4-carboxamido]succinate + ADP + phosphate + 2 H(+)</text>
        <dbReference type="Rhea" id="RHEA:22628"/>
        <dbReference type="ChEBI" id="CHEBI:15378"/>
        <dbReference type="ChEBI" id="CHEBI:29991"/>
        <dbReference type="ChEBI" id="CHEBI:30616"/>
        <dbReference type="ChEBI" id="CHEBI:43474"/>
        <dbReference type="ChEBI" id="CHEBI:58443"/>
        <dbReference type="ChEBI" id="CHEBI:77657"/>
        <dbReference type="ChEBI" id="CHEBI:456216"/>
        <dbReference type="EC" id="6.3.2.6"/>
    </reaction>
</comment>
<keyword evidence="5 11" id="KW-0436">Ligase</keyword>
<dbReference type="PANTHER" id="PTHR43599:SF3">
    <property type="entry name" value="SI:DKEY-6E2.2"/>
    <property type="match status" value="1"/>
</dbReference>
<evidence type="ECO:0000256" key="7">
    <source>
        <dbReference type="ARBA" id="ARBA00022755"/>
    </source>
</evidence>
<evidence type="ECO:0000256" key="1">
    <source>
        <dbReference type="ARBA" id="ARBA00004672"/>
    </source>
</evidence>
<evidence type="ECO:0000313" key="13">
    <source>
        <dbReference type="EMBL" id="KPL60694.1"/>
    </source>
</evidence>
<evidence type="ECO:0000259" key="12">
    <source>
        <dbReference type="Pfam" id="PF01259"/>
    </source>
</evidence>
<dbReference type="Pfam" id="PF01259">
    <property type="entry name" value="SAICAR_synt"/>
    <property type="match status" value="1"/>
</dbReference>
<dbReference type="RefSeq" id="WP_060671608.1">
    <property type="nucleotide sequence ID" value="NZ_LIXZ01000003.1"/>
</dbReference>
<keyword evidence="7 11" id="KW-0658">Purine biosynthesis</keyword>
<dbReference type="InterPro" id="IPR028923">
    <property type="entry name" value="SAICAR_synt/ADE2_N"/>
</dbReference>
<dbReference type="PROSITE" id="PS01058">
    <property type="entry name" value="SAICAR_SYNTHETASE_2"/>
    <property type="match status" value="1"/>
</dbReference>
<dbReference type="Gene3D" id="3.30.470.20">
    <property type="entry name" value="ATP-grasp fold, B domain"/>
    <property type="match status" value="1"/>
</dbReference>
<dbReference type="AlphaFoldDB" id="A0A0P6W4T5"/>
<evidence type="ECO:0000256" key="2">
    <source>
        <dbReference type="ARBA" id="ARBA00010190"/>
    </source>
</evidence>
<dbReference type="GO" id="GO:0004639">
    <property type="term" value="F:phosphoribosylaminoimidazolesuccinocarboxamide synthase activity"/>
    <property type="evidence" value="ECO:0007669"/>
    <property type="project" value="UniProtKB-UniRule"/>
</dbReference>
<evidence type="ECO:0000256" key="4">
    <source>
        <dbReference type="ARBA" id="ARBA00016460"/>
    </source>
</evidence>
<name>A0A0P6W4T5_9BACI</name>
<comment type="caution">
    <text evidence="13">The sequence shown here is derived from an EMBL/GenBank/DDBJ whole genome shotgun (WGS) entry which is preliminary data.</text>
</comment>
<dbReference type="Gene3D" id="3.30.200.20">
    <property type="entry name" value="Phosphorylase Kinase, domain 1"/>
    <property type="match status" value="1"/>
</dbReference>
<dbReference type="EMBL" id="LIXZ01000003">
    <property type="protein sequence ID" value="KPL60694.1"/>
    <property type="molecule type" value="Genomic_DNA"/>
</dbReference>
<keyword evidence="8 11" id="KW-0067">ATP-binding</keyword>
<evidence type="ECO:0000256" key="11">
    <source>
        <dbReference type="HAMAP-Rule" id="MF_00137"/>
    </source>
</evidence>
<accession>A0A0P6W4T5</accession>
<dbReference type="InterPro" id="IPR018236">
    <property type="entry name" value="SAICAR_synthetase_CS"/>
</dbReference>
<evidence type="ECO:0000256" key="10">
    <source>
        <dbReference type="ARBA" id="ARBA00048475"/>
    </source>
</evidence>
<dbReference type="Proteomes" id="UP000050398">
    <property type="component" value="Unassembled WGS sequence"/>
</dbReference>
<dbReference type="eggNOG" id="COG0152">
    <property type="taxonomic scope" value="Bacteria"/>
</dbReference>
<dbReference type="GO" id="GO:0009236">
    <property type="term" value="P:cobalamin biosynthetic process"/>
    <property type="evidence" value="ECO:0007669"/>
    <property type="project" value="InterPro"/>
</dbReference>
<dbReference type="FunFam" id="3.30.470.20:FF:000006">
    <property type="entry name" value="Phosphoribosylaminoimidazole-succinocarboxamide synthase"/>
    <property type="match status" value="1"/>
</dbReference>
<dbReference type="PANTHER" id="PTHR43599">
    <property type="entry name" value="MULTIFUNCTIONAL PROTEIN ADE2"/>
    <property type="match status" value="1"/>
</dbReference>
<dbReference type="GO" id="GO:0006189">
    <property type="term" value="P:'de novo' IMP biosynthetic process"/>
    <property type="evidence" value="ECO:0007669"/>
    <property type="project" value="UniProtKB-UniRule"/>
</dbReference>
<dbReference type="PROSITE" id="PS01057">
    <property type="entry name" value="SAICAR_SYNTHETASE_1"/>
    <property type="match status" value="1"/>
</dbReference>
<dbReference type="HAMAP" id="MF_00137">
    <property type="entry name" value="SAICAR_synth"/>
    <property type="match status" value="1"/>
</dbReference>
<comment type="pathway">
    <text evidence="1 11">Purine metabolism; IMP biosynthesis via de novo pathway; 5-amino-1-(5-phospho-D-ribosyl)imidazole-4-carboxamide from 5-amino-1-(5-phospho-D-ribosyl)imidazole-4-carboxylate: step 1/2.</text>
</comment>
<dbReference type="CDD" id="cd01415">
    <property type="entry name" value="SAICAR_synt_PurC"/>
    <property type="match status" value="1"/>
</dbReference>
<evidence type="ECO:0000256" key="8">
    <source>
        <dbReference type="ARBA" id="ARBA00022840"/>
    </source>
</evidence>
<dbReference type="InterPro" id="IPR001636">
    <property type="entry name" value="SAICAR_synth"/>
</dbReference>
<evidence type="ECO:0000256" key="9">
    <source>
        <dbReference type="ARBA" id="ARBA00030409"/>
    </source>
</evidence>
<dbReference type="PATRIC" id="fig|218284.4.peg.2361"/>
<dbReference type="GO" id="GO:0005524">
    <property type="term" value="F:ATP binding"/>
    <property type="evidence" value="ECO:0007669"/>
    <property type="project" value="UniProtKB-KW"/>
</dbReference>
<dbReference type="InterPro" id="IPR050089">
    <property type="entry name" value="SAICAR_synthetase"/>
</dbReference>
<keyword evidence="6 11" id="KW-0547">Nucleotide-binding</keyword>
<comment type="similarity">
    <text evidence="2 11">Belongs to the SAICAR synthetase family.</text>
</comment>
<dbReference type="EC" id="6.3.2.6" evidence="3 11"/>
<reference evidence="13 14" key="1">
    <citation type="submission" date="2015-08" db="EMBL/GenBank/DDBJ databases">
        <title>Draft Genome Sequence of Bacillus vietnamensis UCD-SED5.</title>
        <authorList>
            <person name="Lee R.D."/>
            <person name="Jospin G."/>
            <person name="Lang J.M."/>
            <person name="Coil D.A."/>
            <person name="Eisen J.A."/>
        </authorList>
    </citation>
    <scope>NUCLEOTIDE SEQUENCE [LARGE SCALE GENOMIC DNA]</scope>
    <source>
        <strain evidence="13 14">UCD-SED5</strain>
    </source>
</reference>
<dbReference type="InterPro" id="IPR033934">
    <property type="entry name" value="SAICAR_synt_PurC"/>
</dbReference>
<organism evidence="13 14">
    <name type="scientific">Rossellomorea vietnamensis</name>
    <dbReference type="NCBI Taxonomy" id="218284"/>
    <lineage>
        <taxon>Bacteria</taxon>
        <taxon>Bacillati</taxon>
        <taxon>Bacillota</taxon>
        <taxon>Bacilli</taxon>
        <taxon>Bacillales</taxon>
        <taxon>Bacillaceae</taxon>
        <taxon>Rossellomorea</taxon>
    </lineage>
</organism>